<dbReference type="Proteomes" id="UP000475385">
    <property type="component" value="Unassembled WGS sequence"/>
</dbReference>
<evidence type="ECO:0000313" key="1">
    <source>
        <dbReference type="EMBL" id="NGM21467.1"/>
    </source>
</evidence>
<gene>
    <name evidence="1" type="ORF">G3576_15695</name>
</gene>
<organism evidence="1 2">
    <name type="scientific">Falsiroseomonas algicola</name>
    <dbReference type="NCBI Taxonomy" id="2716930"/>
    <lineage>
        <taxon>Bacteria</taxon>
        <taxon>Pseudomonadati</taxon>
        <taxon>Pseudomonadota</taxon>
        <taxon>Alphaproteobacteria</taxon>
        <taxon>Acetobacterales</taxon>
        <taxon>Roseomonadaceae</taxon>
        <taxon>Falsiroseomonas</taxon>
    </lineage>
</organism>
<dbReference type="AlphaFoldDB" id="A0A6M1LMP0"/>
<dbReference type="Gene3D" id="2.115.10.20">
    <property type="entry name" value="Glycosyl hydrolase domain, family 43"/>
    <property type="match status" value="2"/>
</dbReference>
<reference evidence="1 2" key="1">
    <citation type="submission" date="2020-02" db="EMBL/GenBank/DDBJ databases">
        <authorList>
            <person name="Kim H.M."/>
            <person name="Jeon C.O."/>
        </authorList>
    </citation>
    <scope>NUCLEOTIDE SEQUENCE [LARGE SCALE GENOMIC DNA]</scope>
    <source>
        <strain evidence="1 2">PeD5</strain>
    </source>
</reference>
<dbReference type="PANTHER" id="PTHR35279:SF1">
    <property type="entry name" value="ARABINANASE_LEVANSUCRASE_INVERTASE"/>
    <property type="match status" value="1"/>
</dbReference>
<comment type="caution">
    <text evidence="1">The sequence shown here is derived from an EMBL/GenBank/DDBJ whole genome shotgun (WGS) entry which is preliminary data.</text>
</comment>
<keyword evidence="2" id="KW-1185">Reference proteome</keyword>
<protein>
    <recommendedName>
        <fullName evidence="3">Glycosyl hydrolase family 32 N-terminal domain-containing protein</fullName>
    </recommendedName>
</protein>
<dbReference type="PANTHER" id="PTHR35279">
    <property type="match status" value="1"/>
</dbReference>
<accession>A0A6M1LMP0</accession>
<name>A0A6M1LMP0_9PROT</name>
<dbReference type="SUPFAM" id="SSF75005">
    <property type="entry name" value="Arabinanase/levansucrase/invertase"/>
    <property type="match status" value="1"/>
</dbReference>
<evidence type="ECO:0000313" key="2">
    <source>
        <dbReference type="Proteomes" id="UP000475385"/>
    </source>
</evidence>
<dbReference type="InterPro" id="IPR023296">
    <property type="entry name" value="Glyco_hydro_beta-prop_sf"/>
</dbReference>
<sequence>MAWRRIGRVFAPPAPGADPALASHAALPVAHPLGGDLVRVFYSGRDAANRSAIGSLVLRVGEAPRLEEAPPRPVLTPGGLGAFDDAGCGMGCVVPGPDGDRLYYMGWNVGGSVPWRNAIGVAVGDAQTGRFERLSAGPVMDRDITDPYSLSYPWVLRLAADDWRLWYGTHQSWGAAKADMSHAIRAARSTDGITWRREAEICIPPEGEEIATVRPSVVRDGDGFAMWFAARTESGPYGIGRATSADGLAWRRHPGGITAEPDGWEAGAVTYPGVFDLLGRRWLLFNGAGYGATGFGLAVWEG</sequence>
<dbReference type="RefSeq" id="WP_164695379.1">
    <property type="nucleotide sequence ID" value="NZ_JAAIKB010000006.1"/>
</dbReference>
<proteinExistence type="predicted"/>
<evidence type="ECO:0008006" key="3">
    <source>
        <dbReference type="Google" id="ProtNLM"/>
    </source>
</evidence>
<dbReference type="EMBL" id="JAAIKB010000006">
    <property type="protein sequence ID" value="NGM21467.1"/>
    <property type="molecule type" value="Genomic_DNA"/>
</dbReference>
<reference evidence="1 2" key="2">
    <citation type="submission" date="2020-03" db="EMBL/GenBank/DDBJ databases">
        <title>Roseomonas stagni sp. nov., isolated from pond water in Japan.</title>
        <authorList>
            <person name="Furuhata K."/>
            <person name="Miyamoto H."/>
            <person name="Goto K."/>
        </authorList>
    </citation>
    <scope>NUCLEOTIDE SEQUENCE [LARGE SCALE GENOMIC DNA]</scope>
    <source>
        <strain evidence="1 2">PeD5</strain>
    </source>
</reference>